<evidence type="ECO:0000313" key="2">
    <source>
        <dbReference type="Proteomes" id="UP001054945"/>
    </source>
</evidence>
<dbReference type="EMBL" id="BPLR01012305">
    <property type="protein sequence ID" value="GIY52880.1"/>
    <property type="molecule type" value="Genomic_DNA"/>
</dbReference>
<protein>
    <submittedName>
        <fullName evidence="1">Uncharacterized protein</fullName>
    </submittedName>
</protein>
<reference evidence="1 2" key="1">
    <citation type="submission" date="2021-06" db="EMBL/GenBank/DDBJ databases">
        <title>Caerostris extrusa draft genome.</title>
        <authorList>
            <person name="Kono N."/>
            <person name="Arakawa K."/>
        </authorList>
    </citation>
    <scope>NUCLEOTIDE SEQUENCE [LARGE SCALE GENOMIC DNA]</scope>
</reference>
<name>A0AAV4U571_CAEEX</name>
<feature type="non-terminal residue" evidence="1">
    <location>
        <position position="1"/>
    </location>
</feature>
<organism evidence="1 2">
    <name type="scientific">Caerostris extrusa</name>
    <name type="common">Bark spider</name>
    <name type="synonym">Caerostris bankana</name>
    <dbReference type="NCBI Taxonomy" id="172846"/>
    <lineage>
        <taxon>Eukaryota</taxon>
        <taxon>Metazoa</taxon>
        <taxon>Ecdysozoa</taxon>
        <taxon>Arthropoda</taxon>
        <taxon>Chelicerata</taxon>
        <taxon>Arachnida</taxon>
        <taxon>Araneae</taxon>
        <taxon>Araneomorphae</taxon>
        <taxon>Entelegynae</taxon>
        <taxon>Araneoidea</taxon>
        <taxon>Araneidae</taxon>
        <taxon>Caerostris</taxon>
    </lineage>
</organism>
<comment type="caution">
    <text evidence="1">The sequence shown here is derived from an EMBL/GenBank/DDBJ whole genome shotgun (WGS) entry which is preliminary data.</text>
</comment>
<dbReference type="AlphaFoldDB" id="A0AAV4U571"/>
<gene>
    <name evidence="1" type="ORF">CEXT_71211</name>
</gene>
<keyword evidence="2" id="KW-1185">Reference proteome</keyword>
<accession>A0AAV4U571</accession>
<sequence length="80" mass="8875">KVARFLSEGGQNHCSFPPTISFRVFLTAWWAPHLRRRATTKALQNTHPFEINFENQLSGTECDPSVAAHLAKLALSAEPG</sequence>
<evidence type="ECO:0000313" key="1">
    <source>
        <dbReference type="EMBL" id="GIY52880.1"/>
    </source>
</evidence>
<proteinExistence type="predicted"/>
<dbReference type="Proteomes" id="UP001054945">
    <property type="component" value="Unassembled WGS sequence"/>
</dbReference>